<protein>
    <recommendedName>
        <fullName evidence="1">Myb/SANT-like domain-containing protein</fullName>
    </recommendedName>
</protein>
<evidence type="ECO:0000313" key="2">
    <source>
        <dbReference type="EMBL" id="KAB1202988.1"/>
    </source>
</evidence>
<reference evidence="2 3" key="1">
    <citation type="journal article" date="2019" name="Plant Biotechnol. J.">
        <title>The red bayberry genome and genetic basis of sex determination.</title>
        <authorList>
            <person name="Jia H.M."/>
            <person name="Jia H.J."/>
            <person name="Cai Q.L."/>
            <person name="Wang Y."/>
            <person name="Zhao H.B."/>
            <person name="Yang W.F."/>
            <person name="Wang G.Y."/>
            <person name="Li Y.H."/>
            <person name="Zhan D.L."/>
            <person name="Shen Y.T."/>
            <person name="Niu Q.F."/>
            <person name="Chang L."/>
            <person name="Qiu J."/>
            <person name="Zhao L."/>
            <person name="Xie H.B."/>
            <person name="Fu W.Y."/>
            <person name="Jin J."/>
            <person name="Li X.W."/>
            <person name="Jiao Y."/>
            <person name="Zhou C.C."/>
            <person name="Tu T."/>
            <person name="Chai C.Y."/>
            <person name="Gao J.L."/>
            <person name="Fan L.J."/>
            <person name="van de Weg E."/>
            <person name="Wang J.Y."/>
            <person name="Gao Z.S."/>
        </authorList>
    </citation>
    <scope>NUCLEOTIDE SEQUENCE [LARGE SCALE GENOMIC DNA]</scope>
    <source>
        <tissue evidence="2">Leaves</tissue>
    </source>
</reference>
<proteinExistence type="predicted"/>
<sequence>MDPTHNHNRHHKWNPPIVEALLEEASSDPPADNTTKRPLRISRVRLQHIVDGINQQCNTQLTTVDVYGQYHRLERDYHAFTQLIRTDCFFWDRESNVVLATLTRWDTHLQAHPDAVRFRARGCAHYSLMHTMFSTHAVIADEE</sequence>
<keyword evidence="3" id="KW-1185">Reference proteome</keyword>
<comment type="caution">
    <text evidence="2">The sequence shown here is derived from an EMBL/GenBank/DDBJ whole genome shotgun (WGS) entry which is preliminary data.</text>
</comment>
<dbReference type="OrthoDB" id="686198at2759"/>
<dbReference type="InterPro" id="IPR045026">
    <property type="entry name" value="LIMYB"/>
</dbReference>
<feature type="domain" description="Myb/SANT-like" evidence="1">
    <location>
        <begin position="41"/>
        <end position="108"/>
    </location>
</feature>
<dbReference type="InterPro" id="IPR024752">
    <property type="entry name" value="Myb/SANT-like_dom"/>
</dbReference>
<name>A0A6A1UT46_9ROSI</name>
<dbReference type="Pfam" id="PF12776">
    <property type="entry name" value="Myb_DNA-bind_3"/>
    <property type="match status" value="1"/>
</dbReference>
<evidence type="ECO:0000259" key="1">
    <source>
        <dbReference type="Pfam" id="PF12776"/>
    </source>
</evidence>
<dbReference type="PANTHER" id="PTHR47584:SF14">
    <property type="entry name" value="L10-INTERACTING MYB DOMAIN-CONTAINING PROTEIN-LIKE"/>
    <property type="match status" value="1"/>
</dbReference>
<dbReference type="AlphaFoldDB" id="A0A6A1UT46"/>
<gene>
    <name evidence="2" type="ORF">CJ030_MR8G023386</name>
</gene>
<accession>A0A6A1UT46</accession>
<evidence type="ECO:0000313" key="3">
    <source>
        <dbReference type="Proteomes" id="UP000516437"/>
    </source>
</evidence>
<dbReference type="EMBL" id="RXIC02000026">
    <property type="protein sequence ID" value="KAB1202988.1"/>
    <property type="molecule type" value="Genomic_DNA"/>
</dbReference>
<dbReference type="PANTHER" id="PTHR47584">
    <property type="match status" value="1"/>
</dbReference>
<organism evidence="2 3">
    <name type="scientific">Morella rubra</name>
    <name type="common">Chinese bayberry</name>
    <dbReference type="NCBI Taxonomy" id="262757"/>
    <lineage>
        <taxon>Eukaryota</taxon>
        <taxon>Viridiplantae</taxon>
        <taxon>Streptophyta</taxon>
        <taxon>Embryophyta</taxon>
        <taxon>Tracheophyta</taxon>
        <taxon>Spermatophyta</taxon>
        <taxon>Magnoliopsida</taxon>
        <taxon>eudicotyledons</taxon>
        <taxon>Gunneridae</taxon>
        <taxon>Pentapetalae</taxon>
        <taxon>rosids</taxon>
        <taxon>fabids</taxon>
        <taxon>Fagales</taxon>
        <taxon>Myricaceae</taxon>
        <taxon>Morella</taxon>
    </lineage>
</organism>
<dbReference type="Proteomes" id="UP000516437">
    <property type="component" value="Chromosome 8"/>
</dbReference>